<feature type="compositionally biased region" description="Basic residues" evidence="1">
    <location>
        <begin position="59"/>
        <end position="73"/>
    </location>
</feature>
<gene>
    <name evidence="2" type="ORF">TrCOL_g7247</name>
</gene>
<feature type="compositionally biased region" description="Acidic residues" evidence="1">
    <location>
        <begin position="417"/>
        <end position="435"/>
    </location>
</feature>
<feature type="compositionally biased region" description="Acidic residues" evidence="1">
    <location>
        <begin position="480"/>
        <end position="495"/>
    </location>
</feature>
<feature type="compositionally biased region" description="Basic and acidic residues" evidence="1">
    <location>
        <begin position="32"/>
        <end position="45"/>
    </location>
</feature>
<organism evidence="2 3">
    <name type="scientific">Triparma columacea</name>
    <dbReference type="NCBI Taxonomy" id="722753"/>
    <lineage>
        <taxon>Eukaryota</taxon>
        <taxon>Sar</taxon>
        <taxon>Stramenopiles</taxon>
        <taxon>Ochrophyta</taxon>
        <taxon>Bolidophyceae</taxon>
        <taxon>Parmales</taxon>
        <taxon>Triparmaceae</taxon>
        <taxon>Triparma</taxon>
    </lineage>
</organism>
<feature type="region of interest" description="Disordered" evidence="1">
    <location>
        <begin position="1"/>
        <end position="141"/>
    </location>
</feature>
<feature type="compositionally biased region" description="Basic and acidic residues" evidence="1">
    <location>
        <begin position="382"/>
        <end position="392"/>
    </location>
</feature>
<keyword evidence="3" id="KW-1185">Reference proteome</keyword>
<reference evidence="3" key="1">
    <citation type="journal article" date="2023" name="Commun. Biol.">
        <title>Genome analysis of Parmales, the sister group of diatoms, reveals the evolutionary specialization of diatoms from phago-mixotrophs to photoautotrophs.</title>
        <authorList>
            <person name="Ban H."/>
            <person name="Sato S."/>
            <person name="Yoshikawa S."/>
            <person name="Yamada K."/>
            <person name="Nakamura Y."/>
            <person name="Ichinomiya M."/>
            <person name="Sato N."/>
            <person name="Blanc-Mathieu R."/>
            <person name="Endo H."/>
            <person name="Kuwata A."/>
            <person name="Ogata H."/>
        </authorList>
    </citation>
    <scope>NUCLEOTIDE SEQUENCE [LARGE SCALE GENOMIC DNA]</scope>
</reference>
<protein>
    <submittedName>
        <fullName evidence="2">Uncharacterized protein</fullName>
    </submittedName>
</protein>
<dbReference type="OrthoDB" id="10552488at2759"/>
<feature type="compositionally biased region" description="Basic and acidic residues" evidence="1">
    <location>
        <begin position="447"/>
        <end position="479"/>
    </location>
</feature>
<dbReference type="AlphaFoldDB" id="A0A9W7G2E2"/>
<evidence type="ECO:0000313" key="2">
    <source>
        <dbReference type="EMBL" id="GMI30836.1"/>
    </source>
</evidence>
<evidence type="ECO:0000256" key="1">
    <source>
        <dbReference type="SAM" id="MobiDB-lite"/>
    </source>
</evidence>
<feature type="region of interest" description="Disordered" evidence="1">
    <location>
        <begin position="381"/>
        <end position="495"/>
    </location>
</feature>
<accession>A0A9W7G2E2</accession>
<name>A0A9W7G2E2_9STRA</name>
<evidence type="ECO:0000313" key="3">
    <source>
        <dbReference type="Proteomes" id="UP001165065"/>
    </source>
</evidence>
<proteinExistence type="predicted"/>
<sequence length="495" mass="54986">MSQTLSYYSNVVGGGEESRNSMSQTISVYSEVVRERGERGEEKGGGEVGGGGEEQQTEKKKKKRKKDKKKKKDKGSNRVCRAIPGPAAFVCDWDSKKPPPKSSQSQVSDPTSQSIVNLLSQKTPHDSDPDYIPGLGSTTPHNEYHRLMRTPAWAKICSMSSRNSVLPCSFESDVDYMVRLRSSLPSEFCLVRDVIESTCFRGSLKGCRDDRFVSLMLVCVTDLRVNSHNVTIATFVDESCVKLGGEERRGIQGWVDEKWIREHSIKRGTCLLLKDVPIDVGVDEEWGKGGVENGFYTRGIERTLVVHRECVKLQVGPDEEGTELKGGEEEVWKRLRKGFGVERETMDEGMIIGGGDYEDEGMVIEGGDDEDEDENVGGAIAKEAERERREENPSQTEGAAMVEEEKGNGMQLWKGVEEDEDEDEDAEEDEDEEENILMMIGGGVAEVADKSLEVAARDAEEEQEKGREGEKDDGKKNDEESSEDEGGDDELLNLL</sequence>
<feature type="compositionally biased region" description="Polar residues" evidence="1">
    <location>
        <begin position="104"/>
        <end position="122"/>
    </location>
</feature>
<dbReference type="EMBL" id="BRYA01000004">
    <property type="protein sequence ID" value="GMI30836.1"/>
    <property type="molecule type" value="Genomic_DNA"/>
</dbReference>
<comment type="caution">
    <text evidence="2">The sequence shown here is derived from an EMBL/GenBank/DDBJ whole genome shotgun (WGS) entry which is preliminary data.</text>
</comment>
<dbReference type="Proteomes" id="UP001165065">
    <property type="component" value="Unassembled WGS sequence"/>
</dbReference>